<comment type="similarity">
    <text evidence="6">Belongs to the CoaE family.</text>
</comment>
<proteinExistence type="inferred from homology"/>
<dbReference type="InterPro" id="IPR001977">
    <property type="entry name" value="Depp_CoAkinase"/>
</dbReference>
<sequence>MLRVGLTGGIGSGKSTVAGRLAEHGAVLIDADRLARAVVEPGTPGLAAVVDAFGPEILAPDGSLDRPKLAAVVFTSAEQRERLNGIVHPLVGGRTAEMLANAADDAVVIHDVPLLVEKNYAPMYNLVVVVHADVEERVRRLVETRGMPEADARARIAAQATEEQRRAVADVWLDNSGTPDQVLAQADALWADRLVPFEANVRLRRWDKYGNARLYDYNPEWPLQAARLAARIKLVTGGLRVDHIGSTSVPGLPAKDIIDLQVTVSSLEQADSFAEPLTEAGFPVRPENTGDRGEETKRYHNSADPGRLANIHLRVAGTQDWRHALLFRDWLRASPEERANYLELKRGIATRFASGENLGEAATAKDAWFDEALPRAESWASKTAWSPS</sequence>
<dbReference type="EMBL" id="JAAATY010000007">
    <property type="protein sequence ID" value="NRN65585.1"/>
    <property type="molecule type" value="Genomic_DNA"/>
</dbReference>
<dbReference type="InterPro" id="IPR027417">
    <property type="entry name" value="P-loop_NTPase"/>
</dbReference>
<evidence type="ECO:0000313" key="10">
    <source>
        <dbReference type="Proteomes" id="UP000763557"/>
    </source>
</evidence>
<keyword evidence="6 9" id="KW-0418">Kinase</keyword>
<dbReference type="EC" id="2.7.1.24" evidence="6 7"/>
<comment type="caution">
    <text evidence="9">The sequence shown here is derived from an EMBL/GenBank/DDBJ whole genome shotgun (WGS) entry which is preliminary data.</text>
</comment>
<dbReference type="Gene3D" id="3.40.50.300">
    <property type="entry name" value="P-loop containing nucleotide triphosphate hydrolases"/>
    <property type="match status" value="1"/>
</dbReference>
<evidence type="ECO:0000256" key="2">
    <source>
        <dbReference type="ARBA" id="ARBA00011058"/>
    </source>
</evidence>
<comment type="function">
    <text evidence="6">Catalyzes the phosphorylation of the 3'-hydroxyl group of dephosphocoenzyme A to form coenzyme A.</text>
</comment>
<evidence type="ECO:0000256" key="7">
    <source>
        <dbReference type="NCBIfam" id="TIGR00152"/>
    </source>
</evidence>
<comment type="subcellular location">
    <subcellularLocation>
        <location evidence="6">Cytoplasm</location>
    </subcellularLocation>
</comment>
<dbReference type="PROSITE" id="PS51219">
    <property type="entry name" value="DPCK"/>
    <property type="match status" value="1"/>
</dbReference>
<dbReference type="HAMAP" id="MF_00376">
    <property type="entry name" value="Dephospho_CoA_kinase"/>
    <property type="match status" value="1"/>
</dbReference>
<keyword evidence="6" id="KW-0173">Coenzyme A biosynthesis</keyword>
<dbReference type="NCBIfam" id="NF002879">
    <property type="entry name" value="PRK03333.1"/>
    <property type="match status" value="1"/>
</dbReference>
<comment type="similarity">
    <text evidence="2">In the C-terminal section; belongs to the UPF0157 (GrpB) family.</text>
</comment>
<reference evidence="9 10" key="1">
    <citation type="submission" date="2020-01" db="EMBL/GenBank/DDBJ databases">
        <title>Kibdelosporangium persica a novel Actinomycetes from a hot desert in Iran.</title>
        <authorList>
            <person name="Safaei N."/>
            <person name="Zaburannyi N."/>
            <person name="Mueller R."/>
            <person name="Wink J."/>
        </authorList>
    </citation>
    <scope>NUCLEOTIDE SEQUENCE [LARGE SCALE GENOMIC DNA]</scope>
    <source>
        <strain evidence="9 10">4NS15</strain>
    </source>
</reference>
<dbReference type="GO" id="GO:0016301">
    <property type="term" value="F:kinase activity"/>
    <property type="evidence" value="ECO:0007669"/>
    <property type="project" value="UniProtKB-KW"/>
</dbReference>
<evidence type="ECO:0000256" key="5">
    <source>
        <dbReference type="ARBA" id="ARBA00022840"/>
    </source>
</evidence>
<feature type="compositionally biased region" description="Basic and acidic residues" evidence="8">
    <location>
        <begin position="288"/>
        <end position="298"/>
    </location>
</feature>
<protein>
    <recommendedName>
        <fullName evidence="6 7">Dephospho-CoA kinase</fullName>
        <ecNumber evidence="6 7">2.7.1.24</ecNumber>
    </recommendedName>
    <alternativeName>
        <fullName evidence="6">Dephosphocoenzyme A kinase</fullName>
    </alternativeName>
</protein>
<dbReference type="CDD" id="cd02022">
    <property type="entry name" value="DPCK"/>
    <property type="match status" value="1"/>
</dbReference>
<keyword evidence="5 6" id="KW-0067">ATP-binding</keyword>
<evidence type="ECO:0000313" key="9">
    <source>
        <dbReference type="EMBL" id="NRN65585.1"/>
    </source>
</evidence>
<dbReference type="SUPFAM" id="SSF52540">
    <property type="entry name" value="P-loop containing nucleoside triphosphate hydrolases"/>
    <property type="match status" value="1"/>
</dbReference>
<keyword evidence="4 6" id="KW-0547">Nucleotide-binding</keyword>
<evidence type="ECO:0000256" key="8">
    <source>
        <dbReference type="SAM" id="MobiDB-lite"/>
    </source>
</evidence>
<dbReference type="InterPro" id="IPR007344">
    <property type="entry name" value="GrpB/CoaE"/>
</dbReference>
<evidence type="ECO:0000256" key="3">
    <source>
        <dbReference type="ARBA" id="ARBA00022490"/>
    </source>
</evidence>
<comment type="similarity">
    <text evidence="1">In the N-terminal section; belongs to the CoaE family.</text>
</comment>
<dbReference type="InterPro" id="IPR043519">
    <property type="entry name" value="NT_sf"/>
</dbReference>
<evidence type="ECO:0000256" key="6">
    <source>
        <dbReference type="HAMAP-Rule" id="MF_00376"/>
    </source>
</evidence>
<feature type="region of interest" description="Disordered" evidence="8">
    <location>
        <begin position="280"/>
        <end position="303"/>
    </location>
</feature>
<keyword evidence="6" id="KW-0808">Transferase</keyword>
<dbReference type="Gene3D" id="3.30.460.10">
    <property type="entry name" value="Beta Polymerase, domain 2"/>
    <property type="match status" value="1"/>
</dbReference>
<dbReference type="Proteomes" id="UP000763557">
    <property type="component" value="Unassembled WGS sequence"/>
</dbReference>
<dbReference type="SUPFAM" id="SSF81301">
    <property type="entry name" value="Nucleotidyltransferase"/>
    <property type="match status" value="1"/>
</dbReference>
<dbReference type="PANTHER" id="PTHR10695:SF46">
    <property type="entry name" value="BIFUNCTIONAL COENZYME A SYNTHASE-RELATED"/>
    <property type="match status" value="1"/>
</dbReference>
<dbReference type="Pfam" id="PF01121">
    <property type="entry name" value="CoaE"/>
    <property type="match status" value="1"/>
</dbReference>
<feature type="binding site" evidence="6">
    <location>
        <begin position="11"/>
        <end position="16"/>
    </location>
    <ligand>
        <name>ATP</name>
        <dbReference type="ChEBI" id="CHEBI:30616"/>
    </ligand>
</feature>
<evidence type="ECO:0000256" key="1">
    <source>
        <dbReference type="ARBA" id="ARBA00008826"/>
    </source>
</evidence>
<name>A0ABX2F3L5_9PSEU</name>
<comment type="catalytic activity">
    <reaction evidence="6">
        <text>3'-dephospho-CoA + ATP = ADP + CoA + H(+)</text>
        <dbReference type="Rhea" id="RHEA:18245"/>
        <dbReference type="ChEBI" id="CHEBI:15378"/>
        <dbReference type="ChEBI" id="CHEBI:30616"/>
        <dbReference type="ChEBI" id="CHEBI:57287"/>
        <dbReference type="ChEBI" id="CHEBI:57328"/>
        <dbReference type="ChEBI" id="CHEBI:456216"/>
        <dbReference type="EC" id="2.7.1.24"/>
    </reaction>
</comment>
<dbReference type="RefSeq" id="WP_173129941.1">
    <property type="nucleotide sequence ID" value="NZ_CBCSGW010000004.1"/>
</dbReference>
<evidence type="ECO:0000256" key="4">
    <source>
        <dbReference type="ARBA" id="ARBA00022741"/>
    </source>
</evidence>
<dbReference type="PANTHER" id="PTHR10695">
    <property type="entry name" value="DEPHOSPHO-COA KINASE-RELATED"/>
    <property type="match status" value="1"/>
</dbReference>
<dbReference type="NCBIfam" id="TIGR00152">
    <property type="entry name" value="dephospho-CoA kinase"/>
    <property type="match status" value="1"/>
</dbReference>
<keyword evidence="10" id="KW-1185">Reference proteome</keyword>
<organism evidence="9 10">
    <name type="scientific">Kibdelosporangium persicum</name>
    <dbReference type="NCBI Taxonomy" id="2698649"/>
    <lineage>
        <taxon>Bacteria</taxon>
        <taxon>Bacillati</taxon>
        <taxon>Actinomycetota</taxon>
        <taxon>Actinomycetes</taxon>
        <taxon>Pseudonocardiales</taxon>
        <taxon>Pseudonocardiaceae</taxon>
        <taxon>Kibdelosporangium</taxon>
    </lineage>
</organism>
<comment type="pathway">
    <text evidence="6">Cofactor biosynthesis; coenzyme A biosynthesis; CoA from (R)-pantothenate: step 5/5.</text>
</comment>
<gene>
    <name evidence="6" type="primary">coaE</name>
    <name evidence="9" type="ORF">GC106_27960</name>
</gene>
<dbReference type="Pfam" id="PF04229">
    <property type="entry name" value="GrpB"/>
    <property type="match status" value="1"/>
</dbReference>
<keyword evidence="3 6" id="KW-0963">Cytoplasm</keyword>
<accession>A0ABX2F3L5</accession>